<dbReference type="InterPro" id="IPR052020">
    <property type="entry name" value="Cyclic_di-GMP/3'3'-cGAMP_PDE"/>
</dbReference>
<dbReference type="InterPro" id="IPR001789">
    <property type="entry name" value="Sig_transdc_resp-reg_receiver"/>
</dbReference>
<evidence type="ECO:0000313" key="4">
    <source>
        <dbReference type="EMBL" id="MBU9697540.1"/>
    </source>
</evidence>
<proteinExistence type="predicted"/>
<sequence>MATGFKHTVLLVDDAPENIELIGGLLSLHYRVKVASSGERALKMLSSGDPPDLILLDVVMPGISGWDVCRAIKAQPHLQHIPVIFLTARADMKDEREGLELGAVDYITKPISPPILMARVATHVQLKQARDLLRDNNAYLTAEVKRRTAEISALQDVTVVALASLAETRDNETGNHIRRTQLYIEALVTALRPHPKFADFLTEDEAAIIVRAAPLHDIGKVGIPDRILLKPGRLDPDEFEIMKTHTRLGHDALVRAEQAMPFKSRFLREARDIALSHHERWDGKGYPDGLAGDRIPVSARLMAVADVYDALISKRCYKEAMPQSTALEIIAQGAGTHFDPDIAAAFLSISDKAARIAATFVDP</sequence>
<dbReference type="PROSITE" id="PS51832">
    <property type="entry name" value="HD_GYP"/>
    <property type="match status" value="1"/>
</dbReference>
<name>A0ABS6J1U1_9RHOB</name>
<feature type="modified residue" description="4-aspartylphosphate" evidence="1">
    <location>
        <position position="57"/>
    </location>
</feature>
<dbReference type="SMART" id="SM00471">
    <property type="entry name" value="HDc"/>
    <property type="match status" value="1"/>
</dbReference>
<reference evidence="4 5" key="1">
    <citation type="submission" date="2021-06" db="EMBL/GenBank/DDBJ databases">
        <title>Rhodobacteraceae bacterium strain HSP-20.</title>
        <authorList>
            <person name="Chen W.-M."/>
        </authorList>
    </citation>
    <scope>NUCLEOTIDE SEQUENCE [LARGE SCALE GENOMIC DNA]</scope>
    <source>
        <strain evidence="4 5">HSP-20</strain>
    </source>
</reference>
<evidence type="ECO:0000259" key="2">
    <source>
        <dbReference type="PROSITE" id="PS50110"/>
    </source>
</evidence>
<dbReference type="InterPro" id="IPR011006">
    <property type="entry name" value="CheY-like_superfamily"/>
</dbReference>
<dbReference type="SUPFAM" id="SSF52172">
    <property type="entry name" value="CheY-like"/>
    <property type="match status" value="1"/>
</dbReference>
<accession>A0ABS6J1U1</accession>
<organism evidence="4 5">
    <name type="scientific">Paragemmobacter amnigenus</name>
    <dbReference type="NCBI Taxonomy" id="2852097"/>
    <lineage>
        <taxon>Bacteria</taxon>
        <taxon>Pseudomonadati</taxon>
        <taxon>Pseudomonadota</taxon>
        <taxon>Alphaproteobacteria</taxon>
        <taxon>Rhodobacterales</taxon>
        <taxon>Paracoccaceae</taxon>
        <taxon>Paragemmobacter</taxon>
    </lineage>
</organism>
<dbReference type="Proteomes" id="UP000731907">
    <property type="component" value="Unassembled WGS sequence"/>
</dbReference>
<evidence type="ECO:0000313" key="5">
    <source>
        <dbReference type="Proteomes" id="UP000731907"/>
    </source>
</evidence>
<dbReference type="Pfam" id="PF00072">
    <property type="entry name" value="Response_reg"/>
    <property type="match status" value="1"/>
</dbReference>
<dbReference type="RefSeq" id="WP_161761588.1">
    <property type="nucleotide sequence ID" value="NZ_JAAATX020000004.1"/>
</dbReference>
<dbReference type="Pfam" id="PF13487">
    <property type="entry name" value="HD_5"/>
    <property type="match status" value="1"/>
</dbReference>
<evidence type="ECO:0000256" key="1">
    <source>
        <dbReference type="PROSITE-ProRule" id="PRU00169"/>
    </source>
</evidence>
<dbReference type="PANTHER" id="PTHR45228">
    <property type="entry name" value="CYCLIC DI-GMP PHOSPHODIESTERASE TM_0186-RELATED"/>
    <property type="match status" value="1"/>
</dbReference>
<keyword evidence="1" id="KW-0597">Phosphoprotein</keyword>
<dbReference type="SUPFAM" id="SSF109604">
    <property type="entry name" value="HD-domain/PDEase-like"/>
    <property type="match status" value="1"/>
</dbReference>
<feature type="domain" description="Response regulatory" evidence="2">
    <location>
        <begin position="8"/>
        <end position="124"/>
    </location>
</feature>
<dbReference type="Gene3D" id="1.10.3210.10">
    <property type="entry name" value="Hypothetical protein af1432"/>
    <property type="match status" value="1"/>
</dbReference>
<dbReference type="CDD" id="cd00077">
    <property type="entry name" value="HDc"/>
    <property type="match status" value="1"/>
</dbReference>
<keyword evidence="5" id="KW-1185">Reference proteome</keyword>
<dbReference type="InterPro" id="IPR037522">
    <property type="entry name" value="HD_GYP_dom"/>
</dbReference>
<feature type="domain" description="HD-GYP" evidence="3">
    <location>
        <begin position="151"/>
        <end position="362"/>
    </location>
</feature>
<comment type="caution">
    <text evidence="4">The sequence shown here is derived from an EMBL/GenBank/DDBJ whole genome shotgun (WGS) entry which is preliminary data.</text>
</comment>
<dbReference type="Gene3D" id="3.40.50.2300">
    <property type="match status" value="1"/>
</dbReference>
<dbReference type="InterPro" id="IPR003607">
    <property type="entry name" value="HD/PDEase_dom"/>
</dbReference>
<evidence type="ECO:0000259" key="3">
    <source>
        <dbReference type="PROSITE" id="PS51832"/>
    </source>
</evidence>
<protein>
    <submittedName>
        <fullName evidence="4">Two-component system response regulator</fullName>
    </submittedName>
</protein>
<dbReference type="EMBL" id="JAAATX020000004">
    <property type="protein sequence ID" value="MBU9697540.1"/>
    <property type="molecule type" value="Genomic_DNA"/>
</dbReference>
<gene>
    <name evidence="4" type="ORF">GU927_006735</name>
</gene>
<dbReference type="SMART" id="SM00448">
    <property type="entry name" value="REC"/>
    <property type="match status" value="1"/>
</dbReference>
<dbReference type="PROSITE" id="PS50110">
    <property type="entry name" value="RESPONSE_REGULATORY"/>
    <property type="match status" value="1"/>
</dbReference>
<dbReference type="PANTHER" id="PTHR45228:SF5">
    <property type="entry name" value="CYCLIC DI-GMP PHOSPHODIESTERASE VC_1348-RELATED"/>
    <property type="match status" value="1"/>
</dbReference>